<proteinExistence type="predicted"/>
<keyword evidence="3" id="KW-1185">Reference proteome</keyword>
<gene>
    <name evidence="2" type="ORF">ECPE_LOCUS3244</name>
</gene>
<evidence type="ECO:0000313" key="3">
    <source>
        <dbReference type="Proteomes" id="UP000272942"/>
    </source>
</evidence>
<feature type="region of interest" description="Disordered" evidence="1">
    <location>
        <begin position="1"/>
        <end position="97"/>
    </location>
</feature>
<feature type="compositionally biased region" description="Polar residues" evidence="1">
    <location>
        <begin position="52"/>
        <end position="69"/>
    </location>
</feature>
<reference evidence="4" key="1">
    <citation type="submission" date="2016-06" db="UniProtKB">
        <authorList>
            <consortium name="WormBaseParasite"/>
        </authorList>
    </citation>
    <scope>IDENTIFICATION</scope>
</reference>
<dbReference type="EMBL" id="UZAN01040216">
    <property type="protein sequence ID" value="VDP68871.1"/>
    <property type="molecule type" value="Genomic_DNA"/>
</dbReference>
<name>A0A183A8F9_9TREM</name>
<protein>
    <submittedName>
        <fullName evidence="4">Proteoglycan 4-like</fullName>
    </submittedName>
</protein>
<organism evidence="4">
    <name type="scientific">Echinostoma caproni</name>
    <dbReference type="NCBI Taxonomy" id="27848"/>
    <lineage>
        <taxon>Eukaryota</taxon>
        <taxon>Metazoa</taxon>
        <taxon>Spiralia</taxon>
        <taxon>Lophotrochozoa</taxon>
        <taxon>Platyhelminthes</taxon>
        <taxon>Trematoda</taxon>
        <taxon>Digenea</taxon>
        <taxon>Plagiorchiida</taxon>
        <taxon>Echinostomata</taxon>
        <taxon>Echinostomatoidea</taxon>
        <taxon>Echinostomatidae</taxon>
        <taxon>Echinostoma</taxon>
    </lineage>
</organism>
<dbReference type="AlphaFoldDB" id="A0A183A8F9"/>
<dbReference type="WBParaSite" id="ECPE_0000324701-mRNA-1">
    <property type="protein sequence ID" value="ECPE_0000324701-mRNA-1"/>
    <property type="gene ID" value="ECPE_0000324701"/>
</dbReference>
<reference evidence="2 3" key="2">
    <citation type="submission" date="2018-11" db="EMBL/GenBank/DDBJ databases">
        <authorList>
            <consortium name="Pathogen Informatics"/>
        </authorList>
    </citation>
    <scope>NUCLEOTIDE SEQUENCE [LARGE SCALE GENOMIC DNA]</scope>
    <source>
        <strain evidence="2 3">Egypt</strain>
    </source>
</reference>
<dbReference type="OrthoDB" id="10522318at2759"/>
<evidence type="ECO:0000313" key="2">
    <source>
        <dbReference type="EMBL" id="VDP68871.1"/>
    </source>
</evidence>
<dbReference type="Proteomes" id="UP000272942">
    <property type="component" value="Unassembled WGS sequence"/>
</dbReference>
<accession>A0A183A8F9</accession>
<feature type="compositionally biased region" description="Basic and acidic residues" evidence="1">
    <location>
        <begin position="10"/>
        <end position="21"/>
    </location>
</feature>
<sequence>MKLPQTDSSRIQKEDAERVTESKAGSDITVKTEDSTTLPKTEELPTEPIEINEQTDQPTDLKTTESGSESKPGKAEPPLVIRPPKPTTTPTAEPQRPIVQVNRPEPMQHSTNKSVILVQNVISPQTNVSYPHPFRPVGSSIPHSIGTQFRPVDITQTKVGQETLRRNPLIRDDQTGGRTRESPSDTIRTLKKICLIFDEHIFWHSSCSNELVFRKHLSQYFS</sequence>
<evidence type="ECO:0000313" key="4">
    <source>
        <dbReference type="WBParaSite" id="ECPE_0000324701-mRNA-1"/>
    </source>
</evidence>
<evidence type="ECO:0000256" key="1">
    <source>
        <dbReference type="SAM" id="MobiDB-lite"/>
    </source>
</evidence>